<feature type="transmembrane region" description="Helical" evidence="1">
    <location>
        <begin position="2343"/>
        <end position="2362"/>
    </location>
</feature>
<feature type="transmembrane region" description="Helical" evidence="1">
    <location>
        <begin position="1633"/>
        <end position="1651"/>
    </location>
</feature>
<name>A0A1V9ZK80_9STRA</name>
<evidence type="ECO:0000313" key="2">
    <source>
        <dbReference type="EMBL" id="OQR98393.1"/>
    </source>
</evidence>
<feature type="transmembrane region" description="Helical" evidence="1">
    <location>
        <begin position="384"/>
        <end position="403"/>
    </location>
</feature>
<sequence>MILETVQASYVITATDDLLSTMLLAHTTENDIDKDIPLKWWRALLTCCSYLLFFTDIPRSGLGFSALESNYHSITESLFTDFGPYTYPIIEINRSSNGSIASSTPQAKVWSYKFDTCSVGLRTVATYLNVSEWDPCIFYKSECNSTMIDAEPLFIMLDSVVDTLKATPPQSWRVHYRFSDNINDKVSFGALLETDLRTVRSNYFSSNMEICNPGSPLQPLFCEQSWTSFGNFGVEGMETIFLDIQSRLHQYTSAIDPSTQVVDISVIDGIDDLRVWGGGLSNAYLSPFDVNTILRVQNCTDTMKLNCSTVYLIDYRYEGGLGRTNTLRWYKLALWLRLVGQAYNIGRVLALLIGCYYGRCWEDKHHSSSFRTKMWYTLTTSLRIPAQVVIYGSWFPVMLFSFAHYIDSPYLYLIFFLNLATVNGTFYTSMAQIYNTSILMTCHMRNVWVLSLLSKIIIFVIDNHQPQFILGFRGYLLPFISFISILFEIRLIAFRDTNILSITSAALSYDTQQIREYETMAVNFRYWGIYSDLKNLFQAACVVYIIFGCIFRTHFRFRTRVPYSIFLHCNHSVFSTSWSAISCSDSTKVFCIVHLTKEQRSKYALMHVTWMTDPIQYLSLLWTRPVVYAYRIKATQEIFHHGLPLNELLSTDSQLEDAIEFVQERIISSVPAMGSQDENDIDRDVPLTWQRVLLAFVSYMLFFTDIARSGFGFNTLPSEFHGITDSFYAYFGPYNYPIMAINRYTNGSIIGSIPEAKSWSYKFDTCSVGLRTVVTKLNVSGDPCLLFQSECSNAMIEPETLFPMLDNVVDALKVASNPIWRVNYYYSDIINDILVLESFKNRASRTVRGHYLNKSVDVCHPLYLDRPYFCDQPWIDFKKLGRSSLNRISDEILAIYSSIESQIDPTSQLVEMILLEGIDDLRTWGGGFQDSKASLFDIITLLRVQNCTDHLKTNCSTIYISDYRYEGGFGQSGTMAYYGINFTLRLVGQAYNIIRVVALFIGIKLWSAFKTFLRIPSQVVIYGSWFPVLLFAIAHLIDSPLLYYCIFLDLGSINGSFKFNPNGLYNLWYLLTCHMRNVWLLSLVTKNILYTIDIRVFQAILGFRGYLLPFVSFLTIFCEIRLLSLRRTDILYIFPAVLSDKTSLIRELETIPNNHRFWGVFSDSKNLLLSWCIVYTIFGGILRRQLSFHTTVPFTLLRHCNRTVFSTSWSSIVQENSTILTKVYSQGQLTTHQKSQFVLMHVTWMTDPIQYLSLRWKQPVVFIYRVKRTQEVFYHALPFRELLRMDRQLVTIALLSYLLFFTDIPRSGLGFKSIPPEYIPMTETFFSDFGPYDYPIVALNKTLDGTIVGHQAKVWSYKYDTCSVGLRTVATYFNVSGWDPCLVLNSKCNHTMIDPGPLFIMLDNTVSKLQHIQAYSWRVNYFYSDIVNDMFALISFQGRNWRTVRSHYIATPIDICHPNYPTRPNFCEELWTDFKPLDITDMDRIMSDIQLKFEFHSNSIDHRTQRVDMAILEAIDDQRIWGGGFAKTYGGYFDVVTVLRVQNCSNFAKTNCTTTLLADYRYEGNMGRTNTKTYYGVAHWLRIIGQAYNIARTLTLFVGCYYARSSEDKYINSNVRTKLWLALKTQLRIPSQVVIYGSWFPVSLFVIAHLIDSPLAYYCIFMDLGMLNGTFTITVSQLYNFWVLLMCHMRNVWVLSLATKFVLFWIDNKKSQSILGYRGYLLPCVSFLTIFFEIRHASLRKTDLIYLSPAVHSVDVMLTRELHTLPNNYRYWGVYSDIKNLFLAWCFTYFIFGGILRFQLSFYTTVPYTILRHCNRSMFSTSWNSMVPAKLSHLTKVHSQAYLTTPRHSLNALMHITWMTDPLQYLCLLWTKPVIFVYRIKTTDEIIHHALPLRELLRMDAELGDTVEFIGEAFLHELTITYWSCINMIQPIEDKLNDSTPLSWKRVSLSLISYLLFFTDIPRSGFGFTSITSGYKSITESIYSNFGPYNYPIVEMTRLSNGTVVGSIPEAKVWSYKYDTCSVGLRTVVTQFNTQGWNRCLLYKNDCDSSTINLAQLFIMLDNVVTSIEIEKINSWRVNFYYTDIIDDIFSFGVFKERDYRTIQTTYLRNTSNLCASNNTPRPLFCNQLWADFGAQGDDISRLSNHIQFKFDEMAMLIDTSTQILDLAIIEGVDDLRHWTGGLSKVHSSAFDFVTLLRVRNCTSESNCTTVSLHDYRYEGGIGMSNTFRWYGLTHFLRFIGQAYNIGRTISLIVGCYFARDFDNYYDSKPFSRRGWLVLRMFLHIPAQVVIYGSWFPVLFFVLAHLIDSPFLYFIIFMEFYTINGFFDFSVRQLYNIAVQLTCNMRNVWVLTLIIKTFFTIFDTSSTLSLMGVRGYLVSFVSFTSILLEIRLISVRNTDFHHITNFSPSSTIQMIRGLQTIPSNYRFFGVYTDVKDLCFVFIIVFLVFRFVFQQPVAFSTTVPCTLRRYCRRNMFSTSWHSSSKWLKVHSSDESAHALMNIVWMTDPIEYLTLLWLQPVVYIGFGFRSLPTDYHRATESLFMNFGPYDYPVAEVNRTLNGSVVGSGANVWSYKYDTCSVGVRTVARELNVSGWNECFTYANECTSTFIESEELFPMLDNTVAAIQANRLQTWRVLYYFVDIVNDLFAFGFFKERDWRTVRTHYLDKPEDLCHPMHKSQPYFCLQHWSDFGAVGGSPYRIMDNIQSTMILYINQLDMSLHIVDAAIIEAIDDLRPWGGGLTEGSLSAFDVITLYRIQNCTDTTKLECSTVFVADYRYEGGIGGTNTLMYYGTTSWLRFIGQIYNICRVIALLIGCYYARSNEDRYLSASKWIKIKCMVTTWLRIPAQVVIYGSWFPVILFVLGHWIDAPFLYLVIYLDLATINGSINMSFDRIYNLSVLLTCHMRNVWVLSIITKGIIQTLDLRLPQSILGFRAYLLPFVSFSSILFEMRLVQIRNTALIHVMPIVPSESTALVREFASVPSNCRYWGIYSDIKNLGIAFFTIYIISKTLINQQLSFYTSVPFTLKKYCHRTMLSTSWNTIMYDKPAYHARIHPIIHLSSRRKSRFILMHITWMTDPIQHLTLLWLQPVVFTYRIKSTQEIIYHAIPLRKLVQLDKRLHDTVDNLGEILLMDLSWQERILCH</sequence>
<gene>
    <name evidence="2" type="ORF">THRCLA_21889</name>
</gene>
<protein>
    <submittedName>
        <fullName evidence="2">Uncharacterized protein</fullName>
    </submittedName>
</protein>
<keyword evidence="1" id="KW-0812">Transmembrane</keyword>
<feature type="transmembrane region" description="Helical" evidence="1">
    <location>
        <begin position="475"/>
        <end position="493"/>
    </location>
</feature>
<feature type="transmembrane region" description="Helical" evidence="1">
    <location>
        <begin position="1656"/>
        <end position="1675"/>
    </location>
</feature>
<dbReference type="OrthoDB" id="68488at2759"/>
<proteinExistence type="predicted"/>
<organism evidence="2 3">
    <name type="scientific">Thraustotheca clavata</name>
    <dbReference type="NCBI Taxonomy" id="74557"/>
    <lineage>
        <taxon>Eukaryota</taxon>
        <taxon>Sar</taxon>
        <taxon>Stramenopiles</taxon>
        <taxon>Oomycota</taxon>
        <taxon>Saprolegniomycetes</taxon>
        <taxon>Saprolegniales</taxon>
        <taxon>Achlyaceae</taxon>
        <taxon>Thraustotheca</taxon>
    </lineage>
</organism>
<accession>A0A1V9ZK80</accession>
<keyword evidence="1" id="KW-0472">Membrane</keyword>
<feature type="transmembrane region" description="Helical" evidence="1">
    <location>
        <begin position="446"/>
        <end position="463"/>
    </location>
</feature>
<evidence type="ECO:0000313" key="3">
    <source>
        <dbReference type="Proteomes" id="UP000243217"/>
    </source>
</evidence>
<feature type="transmembrane region" description="Helical" evidence="1">
    <location>
        <begin position="1715"/>
        <end position="1734"/>
    </location>
</feature>
<dbReference type="Proteomes" id="UP000243217">
    <property type="component" value="Unassembled WGS sequence"/>
</dbReference>
<feature type="transmembrane region" description="Helical" evidence="1">
    <location>
        <begin position="2794"/>
        <end position="2818"/>
    </location>
</feature>
<feature type="transmembrane region" description="Helical" evidence="1">
    <location>
        <begin position="410"/>
        <end position="434"/>
    </location>
</feature>
<dbReference type="EMBL" id="JNBS01001857">
    <property type="protein sequence ID" value="OQR98393.1"/>
    <property type="molecule type" value="Genomic_DNA"/>
</dbReference>
<feature type="transmembrane region" description="Helical" evidence="1">
    <location>
        <begin position="2281"/>
        <end position="2305"/>
    </location>
</feature>
<feature type="transmembrane region" description="Helical" evidence="1">
    <location>
        <begin position="990"/>
        <end position="1009"/>
    </location>
</feature>
<reference evidence="2 3" key="1">
    <citation type="journal article" date="2014" name="Genome Biol. Evol.">
        <title>The secreted proteins of Achlya hypogyna and Thraustotheca clavata identify the ancestral oomycete secretome and reveal gene acquisitions by horizontal gene transfer.</title>
        <authorList>
            <person name="Misner I."/>
            <person name="Blouin N."/>
            <person name="Leonard G."/>
            <person name="Richards T.A."/>
            <person name="Lane C.E."/>
        </authorList>
    </citation>
    <scope>NUCLEOTIDE SEQUENCE [LARGE SCALE GENOMIC DNA]</scope>
    <source>
        <strain evidence="2 3">ATCC 34112</strain>
    </source>
</reference>
<keyword evidence="3" id="KW-1185">Reference proteome</keyword>
<feature type="transmembrane region" description="Helical" evidence="1">
    <location>
        <begin position="2839"/>
        <end position="2861"/>
    </location>
</feature>
<feature type="transmembrane region" description="Helical" evidence="1">
    <location>
        <begin position="1015"/>
        <end position="1034"/>
    </location>
</feature>
<evidence type="ECO:0000256" key="1">
    <source>
        <dbReference type="SAM" id="Phobius"/>
    </source>
</evidence>
<comment type="caution">
    <text evidence="2">The sequence shown here is derived from an EMBL/GenBank/DDBJ whole genome shotgun (WGS) entry which is preliminary data.</text>
</comment>
<feature type="transmembrane region" description="Helical" evidence="1">
    <location>
        <begin position="536"/>
        <end position="555"/>
    </location>
</feature>
<keyword evidence="1" id="KW-1133">Transmembrane helix</keyword>
<feature type="transmembrane region" description="Helical" evidence="1">
    <location>
        <begin position="2368"/>
        <end position="2388"/>
    </location>
</feature>
<feature type="transmembrane region" description="Helical" evidence="1">
    <location>
        <begin position="1065"/>
        <end position="1084"/>
    </location>
</feature>
<feature type="transmembrane region" description="Helical" evidence="1">
    <location>
        <begin position="1096"/>
        <end position="1117"/>
    </location>
</feature>
<feature type="transmembrane region" description="Helical" evidence="1">
    <location>
        <begin position="2311"/>
        <end position="2331"/>
    </location>
</feature>
<feature type="transmembrane region" description="Helical" evidence="1">
    <location>
        <begin position="1782"/>
        <end position="1803"/>
    </location>
</feature>
<feature type="transmembrane region" description="Helical" evidence="1">
    <location>
        <begin position="2434"/>
        <end position="2452"/>
    </location>
</feature>